<feature type="binding site" evidence="8">
    <location>
        <position position="20"/>
    </location>
    <ligand>
        <name>GTP</name>
        <dbReference type="ChEBI" id="CHEBI:37565"/>
    </ligand>
</feature>
<proteinExistence type="inferred from homology"/>
<name>A0A842I021_9SPHN</name>
<dbReference type="Proteomes" id="UP000564378">
    <property type="component" value="Unassembled WGS sequence"/>
</dbReference>
<feature type="binding site" evidence="8">
    <location>
        <position position="93"/>
    </location>
    <ligand>
        <name>GTP</name>
        <dbReference type="ChEBI" id="CHEBI:37565"/>
    </ligand>
</feature>
<comment type="similarity">
    <text evidence="8">Belongs to the MobA family.</text>
</comment>
<dbReference type="AlphaFoldDB" id="A0A842I021"/>
<dbReference type="InterPro" id="IPR025877">
    <property type="entry name" value="MobA-like_NTP_Trfase"/>
</dbReference>
<dbReference type="CDD" id="cd02503">
    <property type="entry name" value="MobA"/>
    <property type="match status" value="1"/>
</dbReference>
<keyword evidence="11" id="KW-0548">Nucleotidyltransferase</keyword>
<comment type="function">
    <text evidence="8">Transfers a GMP moiety from GTP to Mo-molybdopterin (Mo-MPT) cofactor (Moco or molybdenum cofactor) to form Mo-molybdopterin guanine dinucleotide (Mo-MGD) cofactor.</text>
</comment>
<organism evidence="11 12">
    <name type="scientific">Parasphingopyxis marina</name>
    <dbReference type="NCBI Taxonomy" id="2761622"/>
    <lineage>
        <taxon>Bacteria</taxon>
        <taxon>Pseudomonadati</taxon>
        <taxon>Pseudomonadota</taxon>
        <taxon>Alphaproteobacteria</taxon>
        <taxon>Sphingomonadales</taxon>
        <taxon>Sphingomonadaceae</taxon>
        <taxon>Parasphingopyxis</taxon>
    </lineage>
</organism>
<keyword evidence="3 8" id="KW-0479">Metal-binding</keyword>
<dbReference type="InterPro" id="IPR029044">
    <property type="entry name" value="Nucleotide-diphossugar_trans"/>
</dbReference>
<evidence type="ECO:0000256" key="4">
    <source>
        <dbReference type="ARBA" id="ARBA00022741"/>
    </source>
</evidence>
<evidence type="ECO:0000313" key="11">
    <source>
        <dbReference type="EMBL" id="MBC2778572.1"/>
    </source>
</evidence>
<evidence type="ECO:0000256" key="7">
    <source>
        <dbReference type="ARBA" id="ARBA00023150"/>
    </source>
</evidence>
<dbReference type="PANTHER" id="PTHR19136">
    <property type="entry name" value="MOLYBDENUM COFACTOR GUANYLYLTRANSFERASE"/>
    <property type="match status" value="1"/>
</dbReference>
<keyword evidence="6 8" id="KW-0342">GTP-binding</keyword>
<evidence type="ECO:0000313" key="12">
    <source>
        <dbReference type="Proteomes" id="UP000564378"/>
    </source>
</evidence>
<dbReference type="EC" id="2.7.7.77" evidence="8"/>
<comment type="domain">
    <text evidence="8">The N-terminal domain determines nucleotide recognition and specific binding, while the C-terminal domain determines the specific binding to the target protein.</text>
</comment>
<dbReference type="SUPFAM" id="SSF53448">
    <property type="entry name" value="Nucleotide-diphospho-sugar transferases"/>
    <property type="match status" value="1"/>
</dbReference>
<evidence type="ECO:0000256" key="1">
    <source>
        <dbReference type="ARBA" id="ARBA00022490"/>
    </source>
</evidence>
<comment type="caution">
    <text evidence="8">Lacks conserved residue(s) required for the propagation of feature annotation.</text>
</comment>
<keyword evidence="12" id="KW-1185">Reference proteome</keyword>
<feature type="region of interest" description="Disordered" evidence="9">
    <location>
        <begin position="158"/>
        <end position="177"/>
    </location>
</feature>
<evidence type="ECO:0000256" key="9">
    <source>
        <dbReference type="SAM" id="MobiDB-lite"/>
    </source>
</evidence>
<keyword evidence="1 8" id="KW-0963">Cytoplasm</keyword>
<comment type="catalytic activity">
    <reaction evidence="8">
        <text>Mo-molybdopterin + GTP + H(+) = Mo-molybdopterin guanine dinucleotide + diphosphate</text>
        <dbReference type="Rhea" id="RHEA:34243"/>
        <dbReference type="ChEBI" id="CHEBI:15378"/>
        <dbReference type="ChEBI" id="CHEBI:33019"/>
        <dbReference type="ChEBI" id="CHEBI:37565"/>
        <dbReference type="ChEBI" id="CHEBI:71302"/>
        <dbReference type="ChEBI" id="CHEBI:71310"/>
        <dbReference type="EC" id="2.7.7.77"/>
    </reaction>
</comment>
<comment type="subcellular location">
    <subcellularLocation>
        <location evidence="8">Cytoplasm</location>
    </subcellularLocation>
</comment>
<accession>A0A842I021</accession>
<dbReference type="GO" id="GO:0046872">
    <property type="term" value="F:metal ion binding"/>
    <property type="evidence" value="ECO:0007669"/>
    <property type="project" value="UniProtKB-KW"/>
</dbReference>
<dbReference type="GO" id="GO:0006777">
    <property type="term" value="P:Mo-molybdopterin cofactor biosynthetic process"/>
    <property type="evidence" value="ECO:0007669"/>
    <property type="project" value="UniProtKB-KW"/>
</dbReference>
<sequence length="177" mass="18956">MTRLGAILAGGKSSRFGSDKAEAMLDGRPLVEHVFAGLRNQCDEIVLCGREREGMTSLPDRPGPDQGPLGGLNAALHHAAERGHDEVLSAACDNAGLPADLADQLSPPPAYADGQPVIGLWPAHLAPLLDDWMARQDNRAMMGWIDACGARSVRLKEKPANINQPEDLTELEDRHGL</sequence>
<dbReference type="GO" id="GO:0061603">
    <property type="term" value="F:molybdenum cofactor guanylyltransferase activity"/>
    <property type="evidence" value="ECO:0007669"/>
    <property type="project" value="UniProtKB-EC"/>
</dbReference>
<evidence type="ECO:0000256" key="2">
    <source>
        <dbReference type="ARBA" id="ARBA00022679"/>
    </source>
</evidence>
<comment type="caution">
    <text evidence="11">The sequence shown here is derived from an EMBL/GenBank/DDBJ whole genome shotgun (WGS) entry which is preliminary data.</text>
</comment>
<protein>
    <recommendedName>
        <fullName evidence="8">Molybdenum cofactor guanylyltransferase</fullName>
        <shortName evidence="8">MoCo guanylyltransferase</shortName>
        <ecNumber evidence="8">2.7.7.77</ecNumber>
    </recommendedName>
    <alternativeName>
        <fullName evidence="8">GTP:molybdopterin guanylyltransferase</fullName>
    </alternativeName>
    <alternativeName>
        <fullName evidence="8">Mo-MPT guanylyltransferase</fullName>
    </alternativeName>
    <alternativeName>
        <fullName evidence="8">Molybdopterin guanylyltransferase</fullName>
    </alternativeName>
    <alternativeName>
        <fullName evidence="8">Molybdopterin-guanine dinucleotide synthase</fullName>
        <shortName evidence="8">MGD synthase</shortName>
    </alternativeName>
</protein>
<evidence type="ECO:0000256" key="3">
    <source>
        <dbReference type="ARBA" id="ARBA00022723"/>
    </source>
</evidence>
<dbReference type="RefSeq" id="WP_185801818.1">
    <property type="nucleotide sequence ID" value="NZ_JACJVJ010000002.1"/>
</dbReference>
<dbReference type="GO" id="GO:0005525">
    <property type="term" value="F:GTP binding"/>
    <property type="evidence" value="ECO:0007669"/>
    <property type="project" value="UniProtKB-UniRule"/>
</dbReference>
<feature type="binding site" evidence="8">
    <location>
        <position position="60"/>
    </location>
    <ligand>
        <name>GTP</name>
        <dbReference type="ChEBI" id="CHEBI:37565"/>
    </ligand>
</feature>
<gene>
    <name evidence="8" type="primary">mobA</name>
    <name evidence="11" type="ORF">H6P80_13190</name>
</gene>
<evidence type="ECO:0000256" key="8">
    <source>
        <dbReference type="HAMAP-Rule" id="MF_00316"/>
    </source>
</evidence>
<dbReference type="PANTHER" id="PTHR19136:SF81">
    <property type="entry name" value="MOLYBDENUM COFACTOR GUANYLYLTRANSFERASE"/>
    <property type="match status" value="1"/>
</dbReference>
<feature type="binding site" evidence="8">
    <location>
        <position position="93"/>
    </location>
    <ligand>
        <name>Mg(2+)</name>
        <dbReference type="ChEBI" id="CHEBI:18420"/>
    </ligand>
</feature>
<feature type="domain" description="MobA-like NTP transferase" evidence="10">
    <location>
        <begin position="5"/>
        <end position="142"/>
    </location>
</feature>
<dbReference type="Pfam" id="PF12804">
    <property type="entry name" value="NTP_transf_3"/>
    <property type="match status" value="1"/>
</dbReference>
<comment type="cofactor">
    <cofactor evidence="8">
        <name>Mg(2+)</name>
        <dbReference type="ChEBI" id="CHEBI:18420"/>
    </cofactor>
</comment>
<dbReference type="InterPro" id="IPR013482">
    <property type="entry name" value="Molybde_CF_guanTrfase"/>
</dbReference>
<feature type="binding site" evidence="8">
    <location>
        <begin position="8"/>
        <end position="10"/>
    </location>
    <ligand>
        <name>GTP</name>
        <dbReference type="ChEBI" id="CHEBI:37565"/>
    </ligand>
</feature>
<dbReference type="GO" id="GO:0005737">
    <property type="term" value="C:cytoplasm"/>
    <property type="evidence" value="ECO:0007669"/>
    <property type="project" value="UniProtKB-SubCell"/>
</dbReference>
<dbReference type="EMBL" id="JACJVJ010000002">
    <property type="protein sequence ID" value="MBC2778572.1"/>
    <property type="molecule type" value="Genomic_DNA"/>
</dbReference>
<evidence type="ECO:0000259" key="10">
    <source>
        <dbReference type="Pfam" id="PF12804"/>
    </source>
</evidence>
<keyword evidence="5 8" id="KW-0460">Magnesium</keyword>
<evidence type="ECO:0000256" key="6">
    <source>
        <dbReference type="ARBA" id="ARBA00023134"/>
    </source>
</evidence>
<dbReference type="HAMAP" id="MF_00316">
    <property type="entry name" value="MobA"/>
    <property type="match status" value="1"/>
</dbReference>
<reference evidence="11 12" key="1">
    <citation type="submission" date="2020-08" db="EMBL/GenBank/DDBJ databases">
        <title>Draft genome sequence of Parasphingopyxis sp. GrpM-11.</title>
        <authorList>
            <person name="Oh J."/>
            <person name="Roh D.-H."/>
        </authorList>
    </citation>
    <scope>NUCLEOTIDE SEQUENCE [LARGE SCALE GENOMIC DNA]</scope>
    <source>
        <strain evidence="11 12">GrpM-11</strain>
    </source>
</reference>
<comment type="subunit">
    <text evidence="8">Monomer.</text>
</comment>
<keyword evidence="7 8" id="KW-0501">Molybdenum cofactor biosynthesis</keyword>
<dbReference type="Gene3D" id="3.90.550.10">
    <property type="entry name" value="Spore Coat Polysaccharide Biosynthesis Protein SpsA, Chain A"/>
    <property type="match status" value="1"/>
</dbReference>
<keyword evidence="4 8" id="KW-0547">Nucleotide-binding</keyword>
<keyword evidence="2 8" id="KW-0808">Transferase</keyword>
<evidence type="ECO:0000256" key="5">
    <source>
        <dbReference type="ARBA" id="ARBA00022842"/>
    </source>
</evidence>